<organism evidence="2 3">
    <name type="scientific">Anoxynatronum sibiricum</name>
    <dbReference type="NCBI Taxonomy" id="210623"/>
    <lineage>
        <taxon>Bacteria</taxon>
        <taxon>Bacillati</taxon>
        <taxon>Bacillota</taxon>
        <taxon>Clostridia</taxon>
        <taxon>Eubacteriales</taxon>
        <taxon>Clostridiaceae</taxon>
        <taxon>Anoxynatronum</taxon>
    </lineage>
</organism>
<evidence type="ECO:0000259" key="1">
    <source>
        <dbReference type="Pfam" id="PF25881"/>
    </source>
</evidence>
<name>A0ABU9VVD1_9CLOT</name>
<accession>A0ABU9VVD1</accession>
<protein>
    <submittedName>
        <fullName evidence="2">Biotin/lipoyl-binding protein</fullName>
    </submittedName>
</protein>
<sequence>MQTRKCAMPAATGNRLGSVTFMVLAAALAISLMGCRLTGAEEITESPGIPVEVIPLVIAGQQMETRHTGIIAAEKVVTQGFTSGGKVETLLVQAGDRVKAGDPLASLEQQSFQHALHAAEAQLLAAEAQYQMALQGGREEAAAMTQAEVTMAEEKLAFVKEQAQRATTLYQQGALSQQAWEEAVLLEMQAVLTLEQARWKLVMTQQGLRPEEVEQLRQQHLAAGAGKDALAKQLEDATLTAGFDGYVANVHVEAGEVAGAGTPVVTLASEALRGIVGLTRQEMQRVKVGDLVAVEADGKVFSGRVEVLHPFPDPHTRTYKVEISPGELTVPSTSSMGSSTPSFAWLAPGQVVTVIFPGESLSGIWVPVQYVANDGEAYVYLVEDGRARRHAVTIEVIQEDQVLITGVTPGALLITEGAAGVREGDVVAW</sequence>
<dbReference type="RefSeq" id="WP_343186431.1">
    <property type="nucleotide sequence ID" value="NZ_JBCITM010000012.1"/>
</dbReference>
<dbReference type="Gene3D" id="1.10.287.470">
    <property type="entry name" value="Helix hairpin bin"/>
    <property type="match status" value="1"/>
</dbReference>
<keyword evidence="3" id="KW-1185">Reference proteome</keyword>
<dbReference type="EMBL" id="JBCITM010000012">
    <property type="protein sequence ID" value="MEN1761116.1"/>
    <property type="molecule type" value="Genomic_DNA"/>
</dbReference>
<dbReference type="Proteomes" id="UP001407405">
    <property type="component" value="Unassembled WGS sequence"/>
</dbReference>
<gene>
    <name evidence="2" type="ORF">AAIG11_11555</name>
</gene>
<dbReference type="InterPro" id="IPR059052">
    <property type="entry name" value="HH_YbhG-like"/>
</dbReference>
<dbReference type="Pfam" id="PF25881">
    <property type="entry name" value="HH_YBHG"/>
    <property type="match status" value="1"/>
</dbReference>
<evidence type="ECO:0000313" key="2">
    <source>
        <dbReference type="EMBL" id="MEN1761116.1"/>
    </source>
</evidence>
<dbReference type="PROSITE" id="PS51257">
    <property type="entry name" value="PROKAR_LIPOPROTEIN"/>
    <property type="match status" value="1"/>
</dbReference>
<proteinExistence type="predicted"/>
<dbReference type="Gene3D" id="2.40.50.100">
    <property type="match status" value="1"/>
</dbReference>
<dbReference type="PANTHER" id="PTHR30469">
    <property type="entry name" value="MULTIDRUG RESISTANCE PROTEIN MDTA"/>
    <property type="match status" value="1"/>
</dbReference>
<evidence type="ECO:0000313" key="3">
    <source>
        <dbReference type="Proteomes" id="UP001407405"/>
    </source>
</evidence>
<dbReference type="Gene3D" id="2.40.30.170">
    <property type="match status" value="1"/>
</dbReference>
<reference evidence="2 3" key="1">
    <citation type="submission" date="2024-04" db="EMBL/GenBank/DDBJ databases">
        <title>Genome sequencing and metabolic network reconstruction of aminoacids and betaine degradation by Anoxynatronum sibiricum.</title>
        <authorList>
            <person name="Detkova E.N."/>
            <person name="Boltjanskaja Y.V."/>
            <person name="Mardanov A.V."/>
            <person name="Kevbrin V."/>
        </authorList>
    </citation>
    <scope>NUCLEOTIDE SEQUENCE [LARGE SCALE GENOMIC DNA]</scope>
    <source>
        <strain evidence="2 3">Z-7981</strain>
    </source>
</reference>
<feature type="domain" description="YbhG-like alpha-helical hairpin" evidence="1">
    <location>
        <begin position="108"/>
        <end position="219"/>
    </location>
</feature>
<dbReference type="SUPFAM" id="SSF111369">
    <property type="entry name" value="HlyD-like secretion proteins"/>
    <property type="match status" value="1"/>
</dbReference>
<comment type="caution">
    <text evidence="2">The sequence shown here is derived from an EMBL/GenBank/DDBJ whole genome shotgun (WGS) entry which is preliminary data.</text>
</comment>
<dbReference type="Gene3D" id="2.40.420.20">
    <property type="match status" value="1"/>
</dbReference>